<dbReference type="GO" id="GO:0003700">
    <property type="term" value="F:DNA-binding transcription factor activity"/>
    <property type="evidence" value="ECO:0007669"/>
    <property type="project" value="InterPro"/>
</dbReference>
<keyword evidence="5 8" id="KW-0238">DNA-binding</keyword>
<feature type="compositionally biased region" description="Low complexity" evidence="9">
    <location>
        <begin position="236"/>
        <end position="247"/>
    </location>
</feature>
<evidence type="ECO:0000256" key="2">
    <source>
        <dbReference type="ARBA" id="ARBA00022771"/>
    </source>
</evidence>
<keyword evidence="2 8" id="KW-0863">Zinc-finger</keyword>
<evidence type="ECO:0000256" key="3">
    <source>
        <dbReference type="ARBA" id="ARBA00022833"/>
    </source>
</evidence>
<reference evidence="11 12" key="1">
    <citation type="journal article" date="2023" name="Hortic Res">
        <title>Pangenome of water caltrop reveals structural variations and asymmetric subgenome divergence after allopolyploidization.</title>
        <authorList>
            <person name="Zhang X."/>
            <person name="Chen Y."/>
            <person name="Wang L."/>
            <person name="Yuan Y."/>
            <person name="Fang M."/>
            <person name="Shi L."/>
            <person name="Lu R."/>
            <person name="Comes H.P."/>
            <person name="Ma Y."/>
            <person name="Chen Y."/>
            <person name="Huang G."/>
            <person name="Zhou Y."/>
            <person name="Zheng Z."/>
            <person name="Qiu Y."/>
        </authorList>
    </citation>
    <scope>NUCLEOTIDE SEQUENCE [LARGE SCALE GENOMIC DNA]</scope>
    <source>
        <strain evidence="11">F231</strain>
    </source>
</reference>
<sequence length="369" mass="40325">MLAVLREELPAAIKLFGKTITLPPSDVAVNDQSSTAPVPDRALASDDPAEGDQSSEQQPAQNKQEVGACVLEDPTTPSTAGKKPKTLTGSGDGEDNEVDGSQMDQQVITKKPEKNIPCPRCDSTNTKFCYYNNYNTSQPRHFCRECQRYWTAGGVMRNLPVGSGRRKSKSSSSSSSSRCCPNVVFVASQIPDYRNFNDNMVSFGSGFPFQDLLERAKFCLQNGVGSRGREIREESSGVSSSVTSSSSPEKTVGIKGLMGHEGQGQGFKSQVNFTPTAQTRFPVSFYSAPTAWNCVNSTLGKHSRDEKSKRLDPYRWNPTESEEIMYSKDRFRAFQASAAGEEAYIPEMSSLLQANPAALSRSVNFHESS</sequence>
<evidence type="ECO:0000313" key="12">
    <source>
        <dbReference type="Proteomes" id="UP001346149"/>
    </source>
</evidence>
<keyword evidence="12" id="KW-1185">Reference proteome</keyword>
<keyword evidence="6" id="KW-0804">Transcription</keyword>
<organism evidence="11 12">
    <name type="scientific">Trapa natans</name>
    <name type="common">Water chestnut</name>
    <dbReference type="NCBI Taxonomy" id="22666"/>
    <lineage>
        <taxon>Eukaryota</taxon>
        <taxon>Viridiplantae</taxon>
        <taxon>Streptophyta</taxon>
        <taxon>Embryophyta</taxon>
        <taxon>Tracheophyta</taxon>
        <taxon>Spermatophyta</taxon>
        <taxon>Magnoliopsida</taxon>
        <taxon>eudicotyledons</taxon>
        <taxon>Gunneridae</taxon>
        <taxon>Pentapetalae</taxon>
        <taxon>rosids</taxon>
        <taxon>malvids</taxon>
        <taxon>Myrtales</taxon>
        <taxon>Lythraceae</taxon>
        <taxon>Trapa</taxon>
    </lineage>
</organism>
<keyword evidence="1" id="KW-0479">Metal-binding</keyword>
<comment type="caution">
    <text evidence="11">The sequence shown here is derived from an EMBL/GenBank/DDBJ whole genome shotgun (WGS) entry which is preliminary data.</text>
</comment>
<feature type="domain" description="Dof-type" evidence="10">
    <location>
        <begin position="116"/>
        <end position="170"/>
    </location>
</feature>
<gene>
    <name evidence="11" type="ORF">SAY86_031281</name>
</gene>
<evidence type="ECO:0000256" key="7">
    <source>
        <dbReference type="ARBA" id="ARBA00023242"/>
    </source>
</evidence>
<dbReference type="GO" id="GO:0005634">
    <property type="term" value="C:nucleus"/>
    <property type="evidence" value="ECO:0007669"/>
    <property type="project" value="UniProtKB-SubCell"/>
</dbReference>
<evidence type="ECO:0000256" key="8">
    <source>
        <dbReference type="PROSITE-ProRule" id="PRU00071"/>
    </source>
</evidence>
<keyword evidence="4" id="KW-0805">Transcription regulation</keyword>
<evidence type="ECO:0000313" key="11">
    <source>
        <dbReference type="EMBL" id="KAK4790868.1"/>
    </source>
</evidence>
<dbReference type="GO" id="GO:0008270">
    <property type="term" value="F:zinc ion binding"/>
    <property type="evidence" value="ECO:0007669"/>
    <property type="project" value="UniProtKB-KW"/>
</dbReference>
<dbReference type="Proteomes" id="UP001346149">
    <property type="component" value="Unassembled WGS sequence"/>
</dbReference>
<evidence type="ECO:0000256" key="9">
    <source>
        <dbReference type="SAM" id="MobiDB-lite"/>
    </source>
</evidence>
<feature type="region of interest" description="Disordered" evidence="9">
    <location>
        <begin position="230"/>
        <end position="250"/>
    </location>
</feature>
<dbReference type="PANTHER" id="PTHR31089:SF22">
    <property type="entry name" value="CYCLIC DOF FACTOR 4"/>
    <property type="match status" value="1"/>
</dbReference>
<evidence type="ECO:0000256" key="5">
    <source>
        <dbReference type="ARBA" id="ARBA00023125"/>
    </source>
</evidence>
<feature type="region of interest" description="Disordered" evidence="9">
    <location>
        <begin position="23"/>
        <end position="100"/>
    </location>
</feature>
<comment type="subcellular location">
    <subcellularLocation>
        <location evidence="8">Nucleus</location>
    </subcellularLocation>
</comment>
<dbReference type="EMBL" id="JAXQNO010000009">
    <property type="protein sequence ID" value="KAK4790868.1"/>
    <property type="molecule type" value="Genomic_DNA"/>
</dbReference>
<proteinExistence type="predicted"/>
<feature type="region of interest" description="Disordered" evidence="9">
    <location>
        <begin position="158"/>
        <end position="179"/>
    </location>
</feature>
<feature type="compositionally biased region" description="Polar residues" evidence="9">
    <location>
        <begin position="52"/>
        <end position="64"/>
    </location>
</feature>
<name>A0AAN7M350_TRANT</name>
<keyword evidence="7 8" id="KW-0539">Nucleus</keyword>
<protein>
    <recommendedName>
        <fullName evidence="10">Dof-type domain-containing protein</fullName>
    </recommendedName>
</protein>
<accession>A0AAN7M350</accession>
<dbReference type="InterPro" id="IPR003851">
    <property type="entry name" value="Znf_Dof"/>
</dbReference>
<dbReference type="InterPro" id="IPR045174">
    <property type="entry name" value="Dof"/>
</dbReference>
<keyword evidence="3" id="KW-0862">Zinc</keyword>
<evidence type="ECO:0000256" key="6">
    <source>
        <dbReference type="ARBA" id="ARBA00023163"/>
    </source>
</evidence>
<dbReference type="GO" id="GO:0003677">
    <property type="term" value="F:DNA binding"/>
    <property type="evidence" value="ECO:0007669"/>
    <property type="project" value="UniProtKB-UniRule"/>
</dbReference>
<dbReference type="PROSITE" id="PS50884">
    <property type="entry name" value="ZF_DOF_2"/>
    <property type="match status" value="1"/>
</dbReference>
<evidence type="ECO:0000259" key="10">
    <source>
        <dbReference type="PROSITE" id="PS50884"/>
    </source>
</evidence>
<evidence type="ECO:0000256" key="1">
    <source>
        <dbReference type="ARBA" id="ARBA00022723"/>
    </source>
</evidence>
<dbReference type="Pfam" id="PF02701">
    <property type="entry name" value="Zn_ribbon_Dof"/>
    <property type="match status" value="1"/>
</dbReference>
<dbReference type="PROSITE" id="PS01361">
    <property type="entry name" value="ZF_DOF_1"/>
    <property type="match status" value="1"/>
</dbReference>
<dbReference type="PANTHER" id="PTHR31089">
    <property type="entry name" value="CYCLIC DOF FACTOR 2"/>
    <property type="match status" value="1"/>
</dbReference>
<evidence type="ECO:0000256" key="4">
    <source>
        <dbReference type="ARBA" id="ARBA00023015"/>
    </source>
</evidence>
<dbReference type="AlphaFoldDB" id="A0AAN7M350"/>